<evidence type="ECO:0000256" key="1">
    <source>
        <dbReference type="SAM" id="MobiDB-lite"/>
    </source>
</evidence>
<organism evidence="2 3">
    <name type="scientific">Triplophysa rosa</name>
    <name type="common">Cave loach</name>
    <dbReference type="NCBI Taxonomy" id="992332"/>
    <lineage>
        <taxon>Eukaryota</taxon>
        <taxon>Metazoa</taxon>
        <taxon>Chordata</taxon>
        <taxon>Craniata</taxon>
        <taxon>Vertebrata</taxon>
        <taxon>Euteleostomi</taxon>
        <taxon>Actinopterygii</taxon>
        <taxon>Neopterygii</taxon>
        <taxon>Teleostei</taxon>
        <taxon>Ostariophysi</taxon>
        <taxon>Cypriniformes</taxon>
        <taxon>Nemacheilidae</taxon>
        <taxon>Triplophysa</taxon>
    </lineage>
</organism>
<accession>A0A9W7WZ13</accession>
<proteinExistence type="predicted"/>
<reference evidence="2" key="1">
    <citation type="submission" date="2021-02" db="EMBL/GenBank/DDBJ databases">
        <title>Comparative genomics reveals that relaxation of natural selection precedes convergent phenotypic evolution of cavefish.</title>
        <authorList>
            <person name="Peng Z."/>
        </authorList>
    </citation>
    <scope>NUCLEOTIDE SEQUENCE</scope>
    <source>
        <tissue evidence="2">Muscle</tissue>
    </source>
</reference>
<feature type="region of interest" description="Disordered" evidence="1">
    <location>
        <begin position="279"/>
        <end position="300"/>
    </location>
</feature>
<dbReference type="AlphaFoldDB" id="A0A9W7WZ13"/>
<evidence type="ECO:0000313" key="2">
    <source>
        <dbReference type="EMBL" id="KAI7810753.1"/>
    </source>
</evidence>
<evidence type="ECO:0000313" key="3">
    <source>
        <dbReference type="Proteomes" id="UP001059041"/>
    </source>
</evidence>
<dbReference type="EMBL" id="JAFHDT010000004">
    <property type="protein sequence ID" value="KAI7810753.1"/>
    <property type="molecule type" value="Genomic_DNA"/>
</dbReference>
<protein>
    <submittedName>
        <fullName evidence="2">Uncharacterized protein</fullName>
    </submittedName>
</protein>
<name>A0A9W7WZ13_TRIRA</name>
<feature type="region of interest" description="Disordered" evidence="1">
    <location>
        <begin position="1"/>
        <end position="23"/>
    </location>
</feature>
<sequence length="597" mass="66743">MKTTQNTDQRKRNSSYAHPPDVNINPVPPGAFTCVPPPFGTAQAILLRLAQLEAQLVLNLINNLTTGNQSFGNPFVLPYLLQAAQRTPYLSMYQPPSVVALSHLHRQNVNSTTHTVNPPSSNGTMVSSVTEIRALTAEGHFQAKEVFQEAASNTTQPMQSTKPLDQNFSSRSMNAIKSPTNVMTPLDRQVLNTLDMGEKERHPVLHLPSESLRKALASLDLSLEDLELLSHCPEDHLTQEMLPLIIQDMQKRKGAKAIKQTSPKTCNMPRVIEYGHVSKTSDRAESRRKSSYTYDMHNGRGNLKIKHSQLQKEQSATPFSYTLHNPYGRLCDSHTHGSLRRERFIAHDFIYKNLSPQSRTLKRDSSGSRSKIFPRRLQHGHAEVTRKRPGSVCNSSSGLRHSLISPGHIKTRNVMSSNVMTKGHDELSFTTVTSERNTESVIIQTPVDMENGKTSTKTRGVIRLSRIPLDFSESELIKMASPFGKPVEVLMATEVDMVTRLEWKKALLFLPSEISAKEMVKVYSAIPPHMRQQSLELVSQSLYLTSSVSWLTFKPSFILLMINSCFSFVSGVSVSCFCRTSNVKWAAHSCRSFAGCM</sequence>
<feature type="region of interest" description="Disordered" evidence="1">
    <location>
        <begin position="378"/>
        <end position="399"/>
    </location>
</feature>
<feature type="compositionally biased region" description="Basic and acidic residues" evidence="1">
    <location>
        <begin position="279"/>
        <end position="288"/>
    </location>
</feature>
<dbReference type="Gene3D" id="3.30.70.330">
    <property type="match status" value="1"/>
</dbReference>
<gene>
    <name evidence="2" type="ORF">IRJ41_006186</name>
</gene>
<comment type="caution">
    <text evidence="2">The sequence shown here is derived from an EMBL/GenBank/DDBJ whole genome shotgun (WGS) entry which is preliminary data.</text>
</comment>
<dbReference type="Proteomes" id="UP001059041">
    <property type="component" value="Linkage Group LG4"/>
</dbReference>
<dbReference type="InterPro" id="IPR012677">
    <property type="entry name" value="Nucleotide-bd_a/b_plait_sf"/>
</dbReference>
<keyword evidence="3" id="KW-1185">Reference proteome</keyword>